<sequence length="372" mass="40426">MSSQFLVKNAAITLAMVLSTVFTSLPHQAEGARAFFVFGDSLVDNGNNNYLATTARADSPPYGIDYPTHRPTGRFSNGYNIPDLISQALGAESTLAYLNPELTGQRLLVGANFASAGIGILNDTGIQFANIIRINQQLEFFAQYQQRVSAIIGPAGTQRLVNQALVLIVLGGNDYVNNYFLNPPLTGRRFQYSLEDFSVLLITEYRKILERLYELGARRVLVTGTGPIGCVPASLAQSGSRNGECAPLPQKAASIFNPLLIQMIRSLNQDIGSDVFIAANANQMQKNFITSPQAFGFITSKQACCGQGPYNGLGVCTIASNLCPNRDVYAFWDPFHPTERANKIIVQTIVSGSTEYMNPMNLSTIMALDSNI</sequence>
<evidence type="ECO:0000256" key="2">
    <source>
        <dbReference type="ARBA" id="ARBA00022801"/>
    </source>
</evidence>
<dbReference type="Proteomes" id="UP001161247">
    <property type="component" value="Chromosome 5"/>
</dbReference>
<protein>
    <submittedName>
        <fullName evidence="5">OLC1v1006856C1</fullName>
    </submittedName>
</protein>
<keyword evidence="4" id="KW-0732">Signal</keyword>
<dbReference type="CDD" id="cd01837">
    <property type="entry name" value="SGNH_plant_lipase_like"/>
    <property type="match status" value="1"/>
</dbReference>
<gene>
    <name evidence="5" type="ORF">OLC1_LOCUS15802</name>
</gene>
<proteinExistence type="inferred from homology"/>
<dbReference type="SUPFAM" id="SSF52266">
    <property type="entry name" value="SGNH hydrolase"/>
    <property type="match status" value="1"/>
</dbReference>
<dbReference type="GO" id="GO:0016042">
    <property type="term" value="P:lipid catabolic process"/>
    <property type="evidence" value="ECO:0007669"/>
    <property type="project" value="UniProtKB-KW"/>
</dbReference>
<feature type="chain" id="PRO_5043471730" evidence="4">
    <location>
        <begin position="32"/>
        <end position="372"/>
    </location>
</feature>
<dbReference type="InterPro" id="IPR036514">
    <property type="entry name" value="SGNH_hydro_sf"/>
</dbReference>
<dbReference type="AlphaFoldDB" id="A0AAV1DIM0"/>
<reference evidence="5" key="1">
    <citation type="submission" date="2023-03" db="EMBL/GenBank/DDBJ databases">
        <authorList>
            <person name="Julca I."/>
        </authorList>
    </citation>
    <scope>NUCLEOTIDE SEQUENCE</scope>
</reference>
<comment type="similarity">
    <text evidence="1">Belongs to the 'GDSL' lipolytic enzyme family.</text>
</comment>
<dbReference type="EMBL" id="OX459122">
    <property type="protein sequence ID" value="CAI9107493.1"/>
    <property type="molecule type" value="Genomic_DNA"/>
</dbReference>
<evidence type="ECO:0000313" key="6">
    <source>
        <dbReference type="Proteomes" id="UP001161247"/>
    </source>
</evidence>
<keyword evidence="3" id="KW-0443">Lipid metabolism</keyword>
<keyword evidence="2" id="KW-0378">Hydrolase</keyword>
<dbReference type="Pfam" id="PF00657">
    <property type="entry name" value="Lipase_GDSL"/>
    <property type="match status" value="1"/>
</dbReference>
<dbReference type="InterPro" id="IPR051058">
    <property type="entry name" value="GDSL_Est/Lipase"/>
</dbReference>
<dbReference type="InterPro" id="IPR001087">
    <property type="entry name" value="GDSL"/>
</dbReference>
<feature type="signal peptide" evidence="4">
    <location>
        <begin position="1"/>
        <end position="31"/>
    </location>
</feature>
<evidence type="ECO:0000256" key="4">
    <source>
        <dbReference type="SAM" id="SignalP"/>
    </source>
</evidence>
<accession>A0AAV1DIM0</accession>
<evidence type="ECO:0000313" key="5">
    <source>
        <dbReference type="EMBL" id="CAI9107493.1"/>
    </source>
</evidence>
<keyword evidence="3" id="KW-0442">Lipid degradation</keyword>
<dbReference type="Gene3D" id="3.40.50.1110">
    <property type="entry name" value="SGNH hydrolase"/>
    <property type="match status" value="1"/>
</dbReference>
<dbReference type="PANTHER" id="PTHR45648">
    <property type="entry name" value="GDSL LIPASE/ACYLHYDROLASE FAMILY PROTEIN (AFU_ORTHOLOGUE AFUA_4G14700)"/>
    <property type="match status" value="1"/>
</dbReference>
<dbReference type="PANTHER" id="PTHR45648:SF58">
    <property type="entry name" value="GDSL ESTERASE_LIPASE LTL1-LIKE"/>
    <property type="match status" value="1"/>
</dbReference>
<evidence type="ECO:0000256" key="1">
    <source>
        <dbReference type="ARBA" id="ARBA00008668"/>
    </source>
</evidence>
<organism evidence="5 6">
    <name type="scientific">Oldenlandia corymbosa var. corymbosa</name>
    <dbReference type="NCBI Taxonomy" id="529605"/>
    <lineage>
        <taxon>Eukaryota</taxon>
        <taxon>Viridiplantae</taxon>
        <taxon>Streptophyta</taxon>
        <taxon>Embryophyta</taxon>
        <taxon>Tracheophyta</taxon>
        <taxon>Spermatophyta</taxon>
        <taxon>Magnoliopsida</taxon>
        <taxon>eudicotyledons</taxon>
        <taxon>Gunneridae</taxon>
        <taxon>Pentapetalae</taxon>
        <taxon>asterids</taxon>
        <taxon>lamiids</taxon>
        <taxon>Gentianales</taxon>
        <taxon>Rubiaceae</taxon>
        <taxon>Rubioideae</taxon>
        <taxon>Spermacoceae</taxon>
        <taxon>Hedyotis-Oldenlandia complex</taxon>
        <taxon>Oldenlandia</taxon>
    </lineage>
</organism>
<keyword evidence="6" id="KW-1185">Reference proteome</keyword>
<name>A0AAV1DIM0_OLDCO</name>
<dbReference type="GO" id="GO:0016788">
    <property type="term" value="F:hydrolase activity, acting on ester bonds"/>
    <property type="evidence" value="ECO:0007669"/>
    <property type="project" value="InterPro"/>
</dbReference>
<evidence type="ECO:0000256" key="3">
    <source>
        <dbReference type="ARBA" id="ARBA00022963"/>
    </source>
</evidence>
<dbReference type="InterPro" id="IPR035669">
    <property type="entry name" value="SGNH_plant_lipase-like"/>
</dbReference>